<dbReference type="Pfam" id="PF17232">
    <property type="entry name" value="Pep1_7"/>
    <property type="match status" value="1"/>
</dbReference>
<dbReference type="InterPro" id="IPR035176">
    <property type="entry name" value="PEP"/>
</dbReference>
<organism evidence="4 5">
    <name type="scientific">Buddleja alternifolia</name>
    <dbReference type="NCBI Taxonomy" id="168488"/>
    <lineage>
        <taxon>Eukaryota</taxon>
        <taxon>Viridiplantae</taxon>
        <taxon>Streptophyta</taxon>
        <taxon>Embryophyta</taxon>
        <taxon>Tracheophyta</taxon>
        <taxon>Spermatophyta</taxon>
        <taxon>Magnoliopsida</taxon>
        <taxon>eudicotyledons</taxon>
        <taxon>Gunneridae</taxon>
        <taxon>Pentapetalae</taxon>
        <taxon>asterids</taxon>
        <taxon>lamiids</taxon>
        <taxon>Lamiales</taxon>
        <taxon>Scrophulariaceae</taxon>
        <taxon>Buddlejeae</taxon>
        <taxon>Buddleja</taxon>
    </lineage>
</organism>
<evidence type="ECO:0008006" key="6">
    <source>
        <dbReference type="Google" id="ProtNLM"/>
    </source>
</evidence>
<keyword evidence="2" id="KW-0611">Plant defense</keyword>
<comment type="caution">
    <text evidence="4">The sequence shown here is derived from an EMBL/GenBank/DDBJ whole genome shotgun (WGS) entry which is preliminary data.</text>
</comment>
<proteinExistence type="inferred from homology"/>
<evidence type="ECO:0000256" key="3">
    <source>
        <dbReference type="SAM" id="MobiDB-lite"/>
    </source>
</evidence>
<dbReference type="Proteomes" id="UP000826271">
    <property type="component" value="Unassembled WGS sequence"/>
</dbReference>
<feature type="compositionally biased region" description="Basic and acidic residues" evidence="3">
    <location>
        <begin position="1"/>
        <end position="15"/>
    </location>
</feature>
<dbReference type="PANTHER" id="PTHR35771:SF2">
    <property type="entry name" value="ELICITOR PEPTIDE 6"/>
    <property type="match status" value="1"/>
</dbReference>
<feature type="region of interest" description="Disordered" evidence="3">
    <location>
        <begin position="47"/>
        <end position="119"/>
    </location>
</feature>
<feature type="compositionally biased region" description="Low complexity" evidence="3">
    <location>
        <begin position="69"/>
        <end position="86"/>
    </location>
</feature>
<dbReference type="EMBL" id="WHWC01000008">
    <property type="protein sequence ID" value="KAG8377327.1"/>
    <property type="molecule type" value="Genomic_DNA"/>
</dbReference>
<sequence length="119" mass="12597">MKQKEMEETTAEKAKVTPNSLTEPFILHSPCNYFQEIIRAVLKCLGFESGPQNSSSNVKDNKGGDEASDQGSSSPAADPPSSAADPPADPPAETVMARTGRTPPRPPISGGRGEEDEAR</sequence>
<dbReference type="PANTHER" id="PTHR35771">
    <property type="entry name" value="TRANSMEMBRANE PROTEIN-RELATED"/>
    <property type="match status" value="1"/>
</dbReference>
<keyword evidence="5" id="KW-1185">Reference proteome</keyword>
<comment type="similarity">
    <text evidence="1">Belongs to the brassicaceae elicitor peptide family.</text>
</comment>
<name>A0AAV6XBI3_9LAMI</name>
<evidence type="ECO:0000313" key="5">
    <source>
        <dbReference type="Proteomes" id="UP000826271"/>
    </source>
</evidence>
<evidence type="ECO:0000256" key="1">
    <source>
        <dbReference type="ARBA" id="ARBA00011021"/>
    </source>
</evidence>
<dbReference type="AlphaFoldDB" id="A0AAV6XBI3"/>
<gene>
    <name evidence="4" type="ORF">BUALT_Bualt08G0021700</name>
</gene>
<reference evidence="4" key="1">
    <citation type="submission" date="2019-10" db="EMBL/GenBank/DDBJ databases">
        <authorList>
            <person name="Zhang R."/>
            <person name="Pan Y."/>
            <person name="Wang J."/>
            <person name="Ma R."/>
            <person name="Yu S."/>
        </authorList>
    </citation>
    <scope>NUCLEOTIDE SEQUENCE</scope>
    <source>
        <strain evidence="4">LA-IB0</strain>
        <tissue evidence="4">Leaf</tissue>
    </source>
</reference>
<evidence type="ECO:0000313" key="4">
    <source>
        <dbReference type="EMBL" id="KAG8377327.1"/>
    </source>
</evidence>
<feature type="region of interest" description="Disordered" evidence="3">
    <location>
        <begin position="1"/>
        <end position="25"/>
    </location>
</feature>
<evidence type="ECO:0000256" key="2">
    <source>
        <dbReference type="ARBA" id="ARBA00022821"/>
    </source>
</evidence>
<accession>A0AAV6XBI3</accession>
<dbReference type="GO" id="GO:0045087">
    <property type="term" value="P:innate immune response"/>
    <property type="evidence" value="ECO:0007669"/>
    <property type="project" value="InterPro"/>
</dbReference>
<protein>
    <recommendedName>
        <fullName evidence="6">Elicitor peptide 6</fullName>
    </recommendedName>
</protein>